<dbReference type="Gene3D" id="3.40.50.720">
    <property type="entry name" value="NAD(P)-binding Rossmann-like Domain"/>
    <property type="match status" value="1"/>
</dbReference>
<accession>X1RXE5</accession>
<evidence type="ECO:0000256" key="1">
    <source>
        <dbReference type="ARBA" id="ARBA00006484"/>
    </source>
</evidence>
<comment type="caution">
    <text evidence="2">The sequence shown here is derived from an EMBL/GenBank/DDBJ whole genome shotgun (WGS) entry which is preliminary data.</text>
</comment>
<sequence length="218" mass="23922">MVDRLKEKIAIVVGAGQQPGDTIGNGRAISILFAREGAKVMLVDKNLDAAKDTKSMIEKEGGESFVFEADIVREDDCRKIADKCVEIYGRIDILVNNVGIGEEDKSLVRLSEEIWDKIFDVNLKGMFFTCKYVLPVMEKQEKGSIINISSAAAVSAVRYVAYKISKSGVNSLTHQIAMKYAKNGIRVNAIMPGLMNTSMAIEGIARNTGRSKEEIIKA</sequence>
<protein>
    <recommendedName>
        <fullName evidence="3">3-oxoacyl-ACP reductase</fullName>
    </recommendedName>
</protein>
<dbReference type="PANTHER" id="PTHR42760:SF122">
    <property type="entry name" value="NAD(P)-BINDING PROTEIN"/>
    <property type="match status" value="1"/>
</dbReference>
<dbReference type="FunFam" id="3.40.50.720:FF:000084">
    <property type="entry name" value="Short-chain dehydrogenase reductase"/>
    <property type="match status" value="1"/>
</dbReference>
<dbReference type="GO" id="GO:0016616">
    <property type="term" value="F:oxidoreductase activity, acting on the CH-OH group of donors, NAD or NADP as acceptor"/>
    <property type="evidence" value="ECO:0007669"/>
    <property type="project" value="TreeGrafter"/>
</dbReference>
<dbReference type="PRINTS" id="PR00081">
    <property type="entry name" value="GDHRDH"/>
</dbReference>
<dbReference type="PANTHER" id="PTHR42760">
    <property type="entry name" value="SHORT-CHAIN DEHYDROGENASES/REDUCTASES FAMILY MEMBER"/>
    <property type="match status" value="1"/>
</dbReference>
<dbReference type="PRINTS" id="PR00080">
    <property type="entry name" value="SDRFAMILY"/>
</dbReference>
<proteinExistence type="inferred from homology"/>
<evidence type="ECO:0008006" key="3">
    <source>
        <dbReference type="Google" id="ProtNLM"/>
    </source>
</evidence>
<dbReference type="SUPFAM" id="SSF51735">
    <property type="entry name" value="NAD(P)-binding Rossmann-fold domains"/>
    <property type="match status" value="1"/>
</dbReference>
<dbReference type="EMBL" id="BARW01006013">
    <property type="protein sequence ID" value="GAI85343.1"/>
    <property type="molecule type" value="Genomic_DNA"/>
</dbReference>
<dbReference type="GO" id="GO:0048038">
    <property type="term" value="F:quinone binding"/>
    <property type="evidence" value="ECO:0007669"/>
    <property type="project" value="TreeGrafter"/>
</dbReference>
<gene>
    <name evidence="2" type="ORF">S12H4_12575</name>
</gene>
<dbReference type="InterPro" id="IPR036291">
    <property type="entry name" value="NAD(P)-bd_dom_sf"/>
</dbReference>
<dbReference type="Pfam" id="PF00106">
    <property type="entry name" value="adh_short"/>
    <property type="match status" value="1"/>
</dbReference>
<comment type="similarity">
    <text evidence="1">Belongs to the short-chain dehydrogenases/reductases (SDR) family.</text>
</comment>
<reference evidence="2" key="1">
    <citation type="journal article" date="2014" name="Front. Microbiol.">
        <title>High frequency of phylogenetically diverse reductive dehalogenase-homologous genes in deep subseafloor sedimentary metagenomes.</title>
        <authorList>
            <person name="Kawai M."/>
            <person name="Futagami T."/>
            <person name="Toyoda A."/>
            <person name="Takaki Y."/>
            <person name="Nishi S."/>
            <person name="Hori S."/>
            <person name="Arai W."/>
            <person name="Tsubouchi T."/>
            <person name="Morono Y."/>
            <person name="Uchiyama I."/>
            <person name="Ito T."/>
            <person name="Fujiyama A."/>
            <person name="Inagaki F."/>
            <person name="Takami H."/>
        </authorList>
    </citation>
    <scope>NUCLEOTIDE SEQUENCE</scope>
    <source>
        <strain evidence="2">Expedition CK06-06</strain>
    </source>
</reference>
<dbReference type="AlphaFoldDB" id="X1RXE5"/>
<name>X1RXE5_9ZZZZ</name>
<feature type="non-terminal residue" evidence="2">
    <location>
        <position position="218"/>
    </location>
</feature>
<organism evidence="2">
    <name type="scientific">marine sediment metagenome</name>
    <dbReference type="NCBI Taxonomy" id="412755"/>
    <lineage>
        <taxon>unclassified sequences</taxon>
        <taxon>metagenomes</taxon>
        <taxon>ecological metagenomes</taxon>
    </lineage>
</organism>
<dbReference type="GO" id="GO:0006633">
    <property type="term" value="P:fatty acid biosynthetic process"/>
    <property type="evidence" value="ECO:0007669"/>
    <property type="project" value="TreeGrafter"/>
</dbReference>
<evidence type="ECO:0000313" key="2">
    <source>
        <dbReference type="EMBL" id="GAI85343.1"/>
    </source>
</evidence>
<dbReference type="InterPro" id="IPR002347">
    <property type="entry name" value="SDR_fam"/>
</dbReference>
<dbReference type="CDD" id="cd05233">
    <property type="entry name" value="SDR_c"/>
    <property type="match status" value="1"/>
</dbReference>